<reference evidence="15" key="2">
    <citation type="journal article" date="2017" name="Nat. Plants">
        <title>The Aegilops tauschii genome reveals multiple impacts of transposons.</title>
        <authorList>
            <person name="Zhao G."/>
            <person name="Zou C."/>
            <person name="Li K."/>
            <person name="Wang K."/>
            <person name="Li T."/>
            <person name="Gao L."/>
            <person name="Zhang X."/>
            <person name="Wang H."/>
            <person name="Yang Z."/>
            <person name="Liu X."/>
            <person name="Jiang W."/>
            <person name="Mao L."/>
            <person name="Kong X."/>
            <person name="Jiao Y."/>
            <person name="Jia J."/>
        </authorList>
    </citation>
    <scope>NUCLEOTIDE SEQUENCE [LARGE SCALE GENOMIC DNA]</scope>
    <source>
        <strain evidence="15">cv. AL8/78</strain>
    </source>
</reference>
<dbReference type="Gramene" id="AET3Gv20861200.8">
    <property type="protein sequence ID" value="AET3Gv20861200.8"/>
    <property type="gene ID" value="AET3Gv20861200"/>
</dbReference>
<dbReference type="Proteomes" id="UP000015105">
    <property type="component" value="Chromosome 3D"/>
</dbReference>
<dbReference type="InterPro" id="IPR045120">
    <property type="entry name" value="Suco/Slp1-like"/>
</dbReference>
<evidence type="ECO:0000256" key="8">
    <source>
        <dbReference type="ARBA" id="ARBA00023242"/>
    </source>
</evidence>
<evidence type="ECO:0000256" key="12">
    <source>
        <dbReference type="SAM" id="Phobius"/>
    </source>
</evidence>
<name>A0A453G2F3_AEGTS</name>
<accession>A0A453G2F3</accession>
<organism evidence="14 15">
    <name type="scientific">Aegilops tauschii subsp. strangulata</name>
    <name type="common">Goatgrass</name>
    <dbReference type="NCBI Taxonomy" id="200361"/>
    <lineage>
        <taxon>Eukaryota</taxon>
        <taxon>Viridiplantae</taxon>
        <taxon>Streptophyta</taxon>
        <taxon>Embryophyta</taxon>
        <taxon>Tracheophyta</taxon>
        <taxon>Spermatophyta</taxon>
        <taxon>Magnoliopsida</taxon>
        <taxon>Liliopsida</taxon>
        <taxon>Poales</taxon>
        <taxon>Poaceae</taxon>
        <taxon>BOP clade</taxon>
        <taxon>Pooideae</taxon>
        <taxon>Triticodae</taxon>
        <taxon>Triticeae</taxon>
        <taxon>Triticinae</taxon>
        <taxon>Aegilops</taxon>
    </lineage>
</organism>
<dbReference type="Gene3D" id="2.60.120.260">
    <property type="entry name" value="Galactose-binding domain-like"/>
    <property type="match status" value="1"/>
</dbReference>
<evidence type="ECO:0000256" key="7">
    <source>
        <dbReference type="ARBA" id="ARBA00023136"/>
    </source>
</evidence>
<evidence type="ECO:0000256" key="2">
    <source>
        <dbReference type="ARBA" id="ARBA00004477"/>
    </source>
</evidence>
<dbReference type="InterPro" id="IPR008979">
    <property type="entry name" value="Galactose-bd-like_sf"/>
</dbReference>
<feature type="compositionally biased region" description="Basic and acidic residues" evidence="11">
    <location>
        <begin position="375"/>
        <end position="387"/>
    </location>
</feature>
<dbReference type="FunFam" id="2.60.120.260:FF:000062">
    <property type="entry name" value="Galactose-binding protein isoform 3"/>
    <property type="match status" value="1"/>
</dbReference>
<feature type="domain" description="SUN" evidence="13">
    <location>
        <begin position="197"/>
        <end position="361"/>
    </location>
</feature>
<dbReference type="PANTHER" id="PTHR12953">
    <property type="entry name" value="MEMBRANE PROTEIN CH1 RELATED"/>
    <property type="match status" value="1"/>
</dbReference>
<keyword evidence="7 12" id="KW-0472">Membrane</keyword>
<sequence length="554" mass="61443">MQKSRRDLMKRKAAAKAHEQSAGAAAGMRRRRLYGFSASLVVASWAALLILNSLVGHGDGQRDGGDPIVAIPIAGPGPTMNEGSVSPDVVHQEHEENLAVSGDTCVKLDESVLLSEETVLQEDEVCSKDDAGSDDMEAVTKDDQIDLSEGQGESPHLTNIDSVPHPVEKVDAEDVPKPARLARVVPPGLDEFKTRAIAERGKDASSQTGHVIHRREPSGQLYNYASAAKGAKVLDFNKEAKGASNILDKDKDKYLRNPCSVEGKYVIIELSEETLVDTIAIANFEHYSSNLKEFEMLSSLIYPTENWETLGRFTVANAKHAQNFTFPEPKWARYLKFNLLSHYGSASYCTLSMLEVYGMDAVEKMLENLIPVESKNAESDDKSKEPIEQPPLKEPSGGKDSSQEPLDEDEFEVEDDKPNGDSSRNGVHDQIVETRTLQAGRIPGDTVLKILMQKVQSLDVSFSVLERYLEELNSRYGQIFKDFDSDIDSKDALLEKIKLELKELQSSKNDFARDIESILSWKSVASSQLDQLVLDNVILRFVLLFFSFMDLHAH</sequence>
<evidence type="ECO:0000256" key="10">
    <source>
        <dbReference type="SAM" id="Coils"/>
    </source>
</evidence>
<keyword evidence="4" id="KW-0256">Endoplasmic reticulum</keyword>
<feature type="region of interest" description="Disordered" evidence="11">
    <location>
        <begin position="374"/>
        <end position="429"/>
    </location>
</feature>
<dbReference type="Pfam" id="PF07738">
    <property type="entry name" value="Sad1_UNC"/>
    <property type="match status" value="1"/>
</dbReference>
<comment type="subcellular location">
    <subcellularLocation>
        <location evidence="2">Endoplasmic reticulum membrane</location>
        <topology evidence="2">Multi-pass membrane protein</topology>
    </subcellularLocation>
    <subcellularLocation>
        <location evidence="1">Nucleus membrane</location>
        <topology evidence="1">Multi-pass membrane protein</topology>
    </subcellularLocation>
</comment>
<dbReference type="PANTHER" id="PTHR12953:SF0">
    <property type="entry name" value="SUN DOMAIN-CONTAINING OSSIFICATION FACTOR"/>
    <property type="match status" value="1"/>
</dbReference>
<dbReference type="PROSITE" id="PS51469">
    <property type="entry name" value="SUN"/>
    <property type="match status" value="1"/>
</dbReference>
<dbReference type="InterPro" id="IPR012919">
    <property type="entry name" value="SUN_dom"/>
</dbReference>
<proteinExistence type="predicted"/>
<reference evidence="15" key="1">
    <citation type="journal article" date="2014" name="Science">
        <title>Ancient hybridizations among the ancestral genomes of bread wheat.</title>
        <authorList>
            <consortium name="International Wheat Genome Sequencing Consortium,"/>
            <person name="Marcussen T."/>
            <person name="Sandve S.R."/>
            <person name="Heier L."/>
            <person name="Spannagl M."/>
            <person name="Pfeifer M."/>
            <person name="Jakobsen K.S."/>
            <person name="Wulff B.B."/>
            <person name="Steuernagel B."/>
            <person name="Mayer K.F."/>
            <person name="Olsen O.A."/>
        </authorList>
    </citation>
    <scope>NUCLEOTIDE SEQUENCE [LARGE SCALE GENOMIC DNA]</scope>
    <source>
        <strain evidence="15">cv. AL8/78</strain>
    </source>
</reference>
<evidence type="ECO:0000256" key="11">
    <source>
        <dbReference type="SAM" id="MobiDB-lite"/>
    </source>
</evidence>
<evidence type="ECO:0000256" key="5">
    <source>
        <dbReference type="ARBA" id="ARBA00022989"/>
    </source>
</evidence>
<dbReference type="AlphaFoldDB" id="A0A453G2F3"/>
<protein>
    <recommendedName>
        <fullName evidence="13">SUN domain-containing protein</fullName>
    </recommendedName>
</protein>
<dbReference type="EnsemblPlants" id="AET3Gv20861200.8">
    <property type="protein sequence ID" value="AET3Gv20861200.8"/>
    <property type="gene ID" value="AET3Gv20861200"/>
</dbReference>
<reference evidence="14" key="4">
    <citation type="submission" date="2019-03" db="UniProtKB">
        <authorList>
            <consortium name="EnsemblPlants"/>
        </authorList>
    </citation>
    <scope>IDENTIFICATION</scope>
</reference>
<feature type="transmembrane region" description="Helical" evidence="12">
    <location>
        <begin position="33"/>
        <end position="55"/>
    </location>
</feature>
<keyword evidence="15" id="KW-1185">Reference proteome</keyword>
<keyword evidence="8" id="KW-0539">Nucleus</keyword>
<dbReference type="SUPFAM" id="SSF49785">
    <property type="entry name" value="Galactose-binding domain-like"/>
    <property type="match status" value="1"/>
</dbReference>
<evidence type="ECO:0000256" key="3">
    <source>
        <dbReference type="ARBA" id="ARBA00022692"/>
    </source>
</evidence>
<reference evidence="14" key="5">
    <citation type="journal article" date="2021" name="G3 (Bethesda)">
        <title>Aegilops tauschii genome assembly Aet v5.0 features greater sequence contiguity and improved annotation.</title>
        <authorList>
            <person name="Wang L."/>
            <person name="Zhu T."/>
            <person name="Rodriguez J.C."/>
            <person name="Deal K.R."/>
            <person name="Dubcovsky J."/>
            <person name="McGuire P.E."/>
            <person name="Lux T."/>
            <person name="Spannagl M."/>
            <person name="Mayer K.F.X."/>
            <person name="Baldrich P."/>
            <person name="Meyers B.C."/>
            <person name="Huo N."/>
            <person name="Gu Y.Q."/>
            <person name="Zhou H."/>
            <person name="Devos K.M."/>
            <person name="Bennetzen J.L."/>
            <person name="Unver T."/>
            <person name="Budak H."/>
            <person name="Gulick P.J."/>
            <person name="Galiba G."/>
            <person name="Kalapos B."/>
            <person name="Nelson D.R."/>
            <person name="Li P."/>
            <person name="You F.M."/>
            <person name="Luo M.C."/>
            <person name="Dvorak J."/>
        </authorList>
    </citation>
    <scope>NUCLEOTIDE SEQUENCE [LARGE SCALE GENOMIC DNA]</scope>
    <source>
        <strain evidence="14">cv. AL8/78</strain>
    </source>
</reference>
<evidence type="ECO:0000259" key="13">
    <source>
        <dbReference type="PROSITE" id="PS51469"/>
    </source>
</evidence>
<dbReference type="GO" id="GO:0031965">
    <property type="term" value="C:nuclear membrane"/>
    <property type="evidence" value="ECO:0007669"/>
    <property type="project" value="UniProtKB-SubCell"/>
</dbReference>
<feature type="region of interest" description="Disordered" evidence="11">
    <location>
        <begin position="1"/>
        <end position="22"/>
    </location>
</feature>
<reference evidence="14" key="3">
    <citation type="journal article" date="2017" name="Nature">
        <title>Genome sequence of the progenitor of the wheat D genome Aegilops tauschii.</title>
        <authorList>
            <person name="Luo M.C."/>
            <person name="Gu Y.Q."/>
            <person name="Puiu D."/>
            <person name="Wang H."/>
            <person name="Twardziok S.O."/>
            <person name="Deal K.R."/>
            <person name="Huo N."/>
            <person name="Zhu T."/>
            <person name="Wang L."/>
            <person name="Wang Y."/>
            <person name="McGuire P.E."/>
            <person name="Liu S."/>
            <person name="Long H."/>
            <person name="Ramasamy R.K."/>
            <person name="Rodriguez J.C."/>
            <person name="Van S.L."/>
            <person name="Yuan L."/>
            <person name="Wang Z."/>
            <person name="Xia Z."/>
            <person name="Xiao L."/>
            <person name="Anderson O.D."/>
            <person name="Ouyang S."/>
            <person name="Liang Y."/>
            <person name="Zimin A.V."/>
            <person name="Pertea G."/>
            <person name="Qi P."/>
            <person name="Bennetzen J.L."/>
            <person name="Dai X."/>
            <person name="Dawson M.W."/>
            <person name="Muller H.G."/>
            <person name="Kugler K."/>
            <person name="Rivarola-Duarte L."/>
            <person name="Spannagl M."/>
            <person name="Mayer K.F.X."/>
            <person name="Lu F.H."/>
            <person name="Bevan M.W."/>
            <person name="Leroy P."/>
            <person name="Li P."/>
            <person name="You F.M."/>
            <person name="Sun Q."/>
            <person name="Liu Z."/>
            <person name="Lyons E."/>
            <person name="Wicker T."/>
            <person name="Salzberg S.L."/>
            <person name="Devos K.M."/>
            <person name="Dvorak J."/>
        </authorList>
    </citation>
    <scope>NUCLEOTIDE SEQUENCE [LARGE SCALE GENOMIC DNA]</scope>
    <source>
        <strain evidence="14">cv. AL8/78</strain>
    </source>
</reference>
<feature type="compositionally biased region" description="Acidic residues" evidence="11">
    <location>
        <begin position="405"/>
        <end position="415"/>
    </location>
</feature>
<keyword evidence="6 10" id="KW-0175">Coiled coil</keyword>
<dbReference type="GO" id="GO:0005789">
    <property type="term" value="C:endoplasmic reticulum membrane"/>
    <property type="evidence" value="ECO:0007669"/>
    <property type="project" value="UniProtKB-SubCell"/>
</dbReference>
<keyword evidence="3 12" id="KW-0812">Transmembrane</keyword>
<evidence type="ECO:0000256" key="6">
    <source>
        <dbReference type="ARBA" id="ARBA00023054"/>
    </source>
</evidence>
<evidence type="ECO:0000313" key="14">
    <source>
        <dbReference type="EnsemblPlants" id="AET3Gv20861200.8"/>
    </source>
</evidence>
<keyword evidence="5 12" id="KW-1133">Transmembrane helix</keyword>
<comment type="function">
    <text evidence="9">Encodes a member of the mid-SUN subfamily of SUN-domain proteins that is localized to both the nuclear envelope and the ER. It is involved in early seed development and nuclear morphology. [TAIR].</text>
</comment>
<evidence type="ECO:0000256" key="9">
    <source>
        <dbReference type="ARBA" id="ARBA00054046"/>
    </source>
</evidence>
<feature type="coiled-coil region" evidence="10">
    <location>
        <begin position="487"/>
        <end position="514"/>
    </location>
</feature>
<evidence type="ECO:0000313" key="15">
    <source>
        <dbReference type="Proteomes" id="UP000015105"/>
    </source>
</evidence>
<evidence type="ECO:0000256" key="1">
    <source>
        <dbReference type="ARBA" id="ARBA00004232"/>
    </source>
</evidence>
<evidence type="ECO:0000256" key="4">
    <source>
        <dbReference type="ARBA" id="ARBA00022824"/>
    </source>
</evidence>
<dbReference type="GO" id="GO:0034975">
    <property type="term" value="P:protein folding in endoplasmic reticulum"/>
    <property type="evidence" value="ECO:0007669"/>
    <property type="project" value="TreeGrafter"/>
</dbReference>